<feature type="region of interest" description="Disordered" evidence="1">
    <location>
        <begin position="76"/>
        <end position="95"/>
    </location>
</feature>
<dbReference type="EMBL" id="JACYFG010000036">
    <property type="protein sequence ID" value="MBD5780596.1"/>
    <property type="molecule type" value="Genomic_DNA"/>
</dbReference>
<keyword evidence="2" id="KW-1133">Transmembrane helix</keyword>
<comment type="caution">
    <text evidence="3">The sequence shown here is derived from an EMBL/GenBank/DDBJ whole genome shotgun (WGS) entry which is preliminary data.</text>
</comment>
<keyword evidence="2" id="KW-0472">Membrane</keyword>
<organism evidence="3 4">
    <name type="scientific">Pelagicoccus enzymogenes</name>
    <dbReference type="NCBI Taxonomy" id="2773457"/>
    <lineage>
        <taxon>Bacteria</taxon>
        <taxon>Pseudomonadati</taxon>
        <taxon>Verrucomicrobiota</taxon>
        <taxon>Opitutia</taxon>
        <taxon>Puniceicoccales</taxon>
        <taxon>Pelagicoccaceae</taxon>
        <taxon>Pelagicoccus</taxon>
    </lineage>
</organism>
<reference evidence="3" key="1">
    <citation type="submission" date="2020-09" db="EMBL/GenBank/DDBJ databases">
        <title>Pelagicoccus enzymogenes sp. nov. with an EPS production, isolated from marine sediment.</title>
        <authorList>
            <person name="Feng X."/>
        </authorList>
    </citation>
    <scope>NUCLEOTIDE SEQUENCE</scope>
    <source>
        <strain evidence="3">NFK12</strain>
    </source>
</reference>
<gene>
    <name evidence="3" type="ORF">IEN85_13930</name>
</gene>
<dbReference type="Proteomes" id="UP000622317">
    <property type="component" value="Unassembled WGS sequence"/>
</dbReference>
<evidence type="ECO:0000256" key="2">
    <source>
        <dbReference type="SAM" id="Phobius"/>
    </source>
</evidence>
<sequence>MSLINQALKLEQQKRQTQSGPIPPMAGRAPYRGSSNKMPLLLFGFTGMGMLLAASVTAIFYFGSAFLEADKPVAASLSTPPSVSQSSPAAAAQDTNAEPQLANLLGNLSEDQLSTVQKMLIEREAEYGKQEPSTLDSPSPATTVAPEAEVDLSDISRLQGVVDSFSVQGIRKAGTDTRVFLDGKIRKIGDIVDIENRLQLIGFTESTLVFRDPSGRRFEKAL</sequence>
<keyword evidence="4" id="KW-1185">Reference proteome</keyword>
<feature type="transmembrane region" description="Helical" evidence="2">
    <location>
        <begin position="40"/>
        <end position="62"/>
    </location>
</feature>
<feature type="region of interest" description="Disordered" evidence="1">
    <location>
        <begin position="12"/>
        <end position="31"/>
    </location>
</feature>
<feature type="compositionally biased region" description="Low complexity" evidence="1">
    <location>
        <begin position="76"/>
        <end position="92"/>
    </location>
</feature>
<dbReference type="RefSeq" id="WP_191617692.1">
    <property type="nucleotide sequence ID" value="NZ_JACYFG010000036.1"/>
</dbReference>
<evidence type="ECO:0000256" key="1">
    <source>
        <dbReference type="SAM" id="MobiDB-lite"/>
    </source>
</evidence>
<keyword evidence="2" id="KW-0812">Transmembrane</keyword>
<proteinExistence type="predicted"/>
<name>A0A927FA70_9BACT</name>
<dbReference type="AlphaFoldDB" id="A0A927FA70"/>
<evidence type="ECO:0000313" key="4">
    <source>
        <dbReference type="Proteomes" id="UP000622317"/>
    </source>
</evidence>
<protein>
    <submittedName>
        <fullName evidence="3">Uncharacterized protein</fullName>
    </submittedName>
</protein>
<accession>A0A927FA70</accession>
<evidence type="ECO:0000313" key="3">
    <source>
        <dbReference type="EMBL" id="MBD5780596.1"/>
    </source>
</evidence>